<gene>
    <name evidence="2" type="ORF">K2173_003660</name>
</gene>
<reference evidence="2 3" key="1">
    <citation type="submission" date="2021-09" db="EMBL/GenBank/DDBJ databases">
        <title>Genomic insights and catalytic innovation underlie evolution of tropane alkaloids biosynthesis.</title>
        <authorList>
            <person name="Wang Y.-J."/>
            <person name="Tian T."/>
            <person name="Huang J.-P."/>
            <person name="Huang S.-X."/>
        </authorList>
    </citation>
    <scope>NUCLEOTIDE SEQUENCE [LARGE SCALE GENOMIC DNA]</scope>
    <source>
        <strain evidence="2">KIB-2018</strain>
        <tissue evidence="2">Leaf</tissue>
    </source>
</reference>
<dbReference type="Proteomes" id="UP001159364">
    <property type="component" value="Linkage Group LG05"/>
</dbReference>
<keyword evidence="1" id="KW-0472">Membrane</keyword>
<feature type="transmembrane region" description="Helical" evidence="1">
    <location>
        <begin position="59"/>
        <end position="77"/>
    </location>
</feature>
<sequence length="79" mass="9337">MKMVTKHVDYWMDLYYELALQFSASMVLLPEKALCKDRMWQIRKIREFHVGCVMKSFGVYPFFVLGLTPSMVTYAGFEL</sequence>
<comment type="caution">
    <text evidence="2">The sequence shown here is derived from an EMBL/GenBank/DDBJ whole genome shotgun (WGS) entry which is preliminary data.</text>
</comment>
<keyword evidence="1" id="KW-1133">Transmembrane helix</keyword>
<evidence type="ECO:0000313" key="3">
    <source>
        <dbReference type="Proteomes" id="UP001159364"/>
    </source>
</evidence>
<proteinExistence type="predicted"/>
<protein>
    <submittedName>
        <fullName evidence="2">Uncharacterized protein</fullName>
    </submittedName>
</protein>
<accession>A0AAV8TCN9</accession>
<organism evidence="2 3">
    <name type="scientific">Erythroxylum novogranatense</name>
    <dbReference type="NCBI Taxonomy" id="1862640"/>
    <lineage>
        <taxon>Eukaryota</taxon>
        <taxon>Viridiplantae</taxon>
        <taxon>Streptophyta</taxon>
        <taxon>Embryophyta</taxon>
        <taxon>Tracheophyta</taxon>
        <taxon>Spermatophyta</taxon>
        <taxon>Magnoliopsida</taxon>
        <taxon>eudicotyledons</taxon>
        <taxon>Gunneridae</taxon>
        <taxon>Pentapetalae</taxon>
        <taxon>rosids</taxon>
        <taxon>fabids</taxon>
        <taxon>Malpighiales</taxon>
        <taxon>Erythroxylaceae</taxon>
        <taxon>Erythroxylum</taxon>
    </lineage>
</organism>
<keyword evidence="1" id="KW-0812">Transmembrane</keyword>
<dbReference type="AlphaFoldDB" id="A0AAV8TCN9"/>
<evidence type="ECO:0000256" key="1">
    <source>
        <dbReference type="SAM" id="Phobius"/>
    </source>
</evidence>
<name>A0AAV8TCN9_9ROSI</name>
<dbReference type="EMBL" id="JAIWQS010000005">
    <property type="protein sequence ID" value="KAJ8763878.1"/>
    <property type="molecule type" value="Genomic_DNA"/>
</dbReference>
<evidence type="ECO:0000313" key="2">
    <source>
        <dbReference type="EMBL" id="KAJ8763878.1"/>
    </source>
</evidence>
<keyword evidence="3" id="KW-1185">Reference proteome</keyword>